<evidence type="ECO:0000256" key="3">
    <source>
        <dbReference type="ARBA" id="ARBA00023082"/>
    </source>
</evidence>
<feature type="domain" description="RNA polymerase sigma factor 70 region 4 type 2" evidence="7">
    <location>
        <begin position="134"/>
        <end position="186"/>
    </location>
</feature>
<evidence type="ECO:0000256" key="1">
    <source>
        <dbReference type="ARBA" id="ARBA00010641"/>
    </source>
</evidence>
<evidence type="ECO:0000256" key="2">
    <source>
        <dbReference type="ARBA" id="ARBA00023015"/>
    </source>
</evidence>
<evidence type="ECO:0000256" key="4">
    <source>
        <dbReference type="ARBA" id="ARBA00023163"/>
    </source>
</evidence>
<feature type="region of interest" description="Disordered" evidence="5">
    <location>
        <begin position="191"/>
        <end position="224"/>
    </location>
</feature>
<dbReference type="InterPro" id="IPR013249">
    <property type="entry name" value="RNA_pol_sigma70_r4_t2"/>
</dbReference>
<protein>
    <submittedName>
        <fullName evidence="8">RNA polymerase sigma-70 domain protein</fullName>
    </submittedName>
</protein>
<dbReference type="Pfam" id="PF04542">
    <property type="entry name" value="Sigma70_r2"/>
    <property type="match status" value="1"/>
</dbReference>
<organism evidence="8">
    <name type="scientific">mine drainage metagenome</name>
    <dbReference type="NCBI Taxonomy" id="410659"/>
    <lineage>
        <taxon>unclassified sequences</taxon>
        <taxon>metagenomes</taxon>
        <taxon>ecological metagenomes</taxon>
    </lineage>
</organism>
<feature type="region of interest" description="Disordered" evidence="5">
    <location>
        <begin position="1"/>
        <end position="24"/>
    </location>
</feature>
<comment type="caution">
    <text evidence="8">The sequence shown here is derived from an EMBL/GenBank/DDBJ whole genome shotgun (WGS) entry which is preliminary data.</text>
</comment>
<dbReference type="PANTHER" id="PTHR43133:SF63">
    <property type="entry name" value="RNA POLYMERASE SIGMA FACTOR FECI-RELATED"/>
    <property type="match status" value="1"/>
</dbReference>
<dbReference type="NCBIfam" id="TIGR02937">
    <property type="entry name" value="sigma70-ECF"/>
    <property type="match status" value="1"/>
</dbReference>
<dbReference type="GO" id="GO:0016987">
    <property type="term" value="F:sigma factor activity"/>
    <property type="evidence" value="ECO:0007669"/>
    <property type="project" value="UniProtKB-KW"/>
</dbReference>
<dbReference type="Gene3D" id="1.10.1740.10">
    <property type="match status" value="1"/>
</dbReference>
<dbReference type="Gene3D" id="1.10.10.10">
    <property type="entry name" value="Winged helix-like DNA-binding domain superfamily/Winged helix DNA-binding domain"/>
    <property type="match status" value="1"/>
</dbReference>
<dbReference type="EMBL" id="AUZX01013161">
    <property type="protein sequence ID" value="EQD36480.1"/>
    <property type="molecule type" value="Genomic_DNA"/>
</dbReference>
<dbReference type="GO" id="GO:0006352">
    <property type="term" value="P:DNA-templated transcription initiation"/>
    <property type="evidence" value="ECO:0007669"/>
    <property type="project" value="InterPro"/>
</dbReference>
<feature type="compositionally biased region" description="Low complexity" evidence="5">
    <location>
        <begin position="1"/>
        <end position="19"/>
    </location>
</feature>
<dbReference type="InterPro" id="IPR007627">
    <property type="entry name" value="RNA_pol_sigma70_r2"/>
</dbReference>
<comment type="similarity">
    <text evidence="1">Belongs to the sigma-70 factor family. ECF subfamily.</text>
</comment>
<evidence type="ECO:0000259" key="7">
    <source>
        <dbReference type="Pfam" id="PF08281"/>
    </source>
</evidence>
<keyword evidence="3" id="KW-0731">Sigma factor</keyword>
<keyword evidence="4" id="KW-0804">Transcription</keyword>
<reference evidence="8" key="1">
    <citation type="submission" date="2013-08" db="EMBL/GenBank/DDBJ databases">
        <authorList>
            <person name="Mendez C."/>
            <person name="Richter M."/>
            <person name="Ferrer M."/>
            <person name="Sanchez J."/>
        </authorList>
    </citation>
    <scope>NUCLEOTIDE SEQUENCE</scope>
</reference>
<evidence type="ECO:0000256" key="5">
    <source>
        <dbReference type="SAM" id="MobiDB-lite"/>
    </source>
</evidence>
<dbReference type="GO" id="GO:0003677">
    <property type="term" value="F:DNA binding"/>
    <property type="evidence" value="ECO:0007669"/>
    <property type="project" value="InterPro"/>
</dbReference>
<dbReference type="InterPro" id="IPR036388">
    <property type="entry name" value="WH-like_DNA-bd_sf"/>
</dbReference>
<dbReference type="InterPro" id="IPR039425">
    <property type="entry name" value="RNA_pol_sigma-70-like"/>
</dbReference>
<dbReference type="SUPFAM" id="SSF88946">
    <property type="entry name" value="Sigma2 domain of RNA polymerase sigma factors"/>
    <property type="match status" value="1"/>
</dbReference>
<proteinExistence type="inferred from homology"/>
<dbReference type="PANTHER" id="PTHR43133">
    <property type="entry name" value="RNA POLYMERASE ECF-TYPE SIGMA FACTO"/>
    <property type="match status" value="1"/>
</dbReference>
<reference evidence="8" key="2">
    <citation type="journal article" date="2014" name="ISME J.">
        <title>Microbial stratification in low pH oxic and suboxic macroscopic growths along an acid mine drainage.</title>
        <authorList>
            <person name="Mendez-Garcia C."/>
            <person name="Mesa V."/>
            <person name="Sprenger R.R."/>
            <person name="Richter M."/>
            <person name="Diez M.S."/>
            <person name="Solano J."/>
            <person name="Bargiela R."/>
            <person name="Golyshina O.V."/>
            <person name="Manteca A."/>
            <person name="Ramos J.L."/>
            <person name="Gallego J.R."/>
            <person name="Llorente I."/>
            <person name="Martins Dos Santos V.A."/>
            <person name="Jensen O.N."/>
            <person name="Pelaez A.I."/>
            <person name="Sanchez J."/>
            <person name="Ferrer M."/>
        </authorList>
    </citation>
    <scope>NUCLEOTIDE SEQUENCE</scope>
</reference>
<keyword evidence="2" id="KW-0805">Transcription regulation</keyword>
<evidence type="ECO:0000313" key="8">
    <source>
        <dbReference type="EMBL" id="EQD36480.1"/>
    </source>
</evidence>
<feature type="non-terminal residue" evidence="8">
    <location>
        <position position="224"/>
    </location>
</feature>
<name>T1A3P9_9ZZZZ</name>
<feature type="domain" description="RNA polymerase sigma-70 region 2" evidence="6">
    <location>
        <begin position="39"/>
        <end position="103"/>
    </location>
</feature>
<gene>
    <name evidence="8" type="ORF">B1A_17874</name>
</gene>
<accession>T1A3P9</accession>
<evidence type="ECO:0000259" key="6">
    <source>
        <dbReference type="Pfam" id="PF04542"/>
    </source>
</evidence>
<dbReference type="AlphaFoldDB" id="T1A3P9"/>
<dbReference type="SUPFAM" id="SSF88659">
    <property type="entry name" value="Sigma3 and sigma4 domains of RNA polymerase sigma factors"/>
    <property type="match status" value="1"/>
</dbReference>
<dbReference type="Pfam" id="PF08281">
    <property type="entry name" value="Sigma70_r4_2"/>
    <property type="match status" value="1"/>
</dbReference>
<dbReference type="InterPro" id="IPR013324">
    <property type="entry name" value="RNA_pol_sigma_r3/r4-like"/>
</dbReference>
<dbReference type="InterPro" id="IPR013325">
    <property type="entry name" value="RNA_pol_sigma_r2"/>
</dbReference>
<sequence length="224" mass="24804">MSAPAAEASRAPAVAAESPGDSAGPVERALRAQALADIARKHHGSLLRFLTQRTGSVEEAKEIAQEAYVKVLAVERRDGIASLAGYLWRSALNLVTDRARRRAVRERFIREVQSEAEPLAPSAETVADARQRLEVIERAVGQLPPRCLDAFLLRIVQGRPFDEVGREMGISARMAKVYVARALASLQRRVEESDSAGNARDRRRCTDDRARSVRVARRRSNERV</sequence>
<dbReference type="InterPro" id="IPR014284">
    <property type="entry name" value="RNA_pol_sigma-70_dom"/>
</dbReference>